<reference evidence="2 3" key="1">
    <citation type="submission" date="2016-11" db="EMBL/GenBank/DDBJ databases">
        <authorList>
            <person name="Varghese N."/>
            <person name="Submissions S."/>
        </authorList>
    </citation>
    <scope>NUCLEOTIDE SEQUENCE [LARGE SCALE GENOMIC DNA]</scope>
    <source>
        <strain evidence="2 3">DSM 29620</strain>
    </source>
</reference>
<dbReference type="OrthoDB" id="9792687at2"/>
<keyword evidence="3" id="KW-1185">Reference proteome</keyword>
<evidence type="ECO:0000313" key="2">
    <source>
        <dbReference type="EMBL" id="SHK61657.1"/>
    </source>
</evidence>
<protein>
    <recommendedName>
        <fullName evidence="1">Polyvalent protein metallopeptidase domain-containing protein</fullName>
    </recommendedName>
</protein>
<dbReference type="InterPro" id="IPR041459">
    <property type="entry name" value="MPTase-PolyVal"/>
</dbReference>
<name>A0A1H0KK19_9RHOB</name>
<organism evidence="2 3">
    <name type="scientific">Lutimaribacter pacificus</name>
    <dbReference type="NCBI Taxonomy" id="391948"/>
    <lineage>
        <taxon>Bacteria</taxon>
        <taxon>Pseudomonadati</taxon>
        <taxon>Pseudomonadota</taxon>
        <taxon>Alphaproteobacteria</taxon>
        <taxon>Rhodobacterales</taxon>
        <taxon>Roseobacteraceae</taxon>
        <taxon>Lutimaribacter</taxon>
    </lineage>
</organism>
<dbReference type="AlphaFoldDB" id="A0A1H0KK19"/>
<dbReference type="EMBL" id="FQZZ01000007">
    <property type="protein sequence ID" value="SHK61657.1"/>
    <property type="molecule type" value="Genomic_DNA"/>
</dbReference>
<feature type="domain" description="Polyvalent protein metallopeptidase" evidence="1">
    <location>
        <begin position="20"/>
        <end position="66"/>
    </location>
</feature>
<evidence type="ECO:0000313" key="3">
    <source>
        <dbReference type="Proteomes" id="UP000324252"/>
    </source>
</evidence>
<dbReference type="Proteomes" id="UP000324252">
    <property type="component" value="Unassembled WGS sequence"/>
</dbReference>
<dbReference type="Pfam" id="PF18818">
    <property type="entry name" value="MPTase-PolyVal"/>
    <property type="match status" value="1"/>
</dbReference>
<proteinExistence type="predicted"/>
<gene>
    <name evidence="2" type="ORF">SAMN05444142_1071</name>
</gene>
<sequence length="91" mass="9929">MTKTVLIAGKFQNGAGLSGYVAELTSCFLGQQLGFTAHTLEMNAAYLYNWLRVLRSDTNAIFKHAADAQRACDYLIARSKAGRVEDADRAA</sequence>
<accession>A0A1H0KK19</accession>
<evidence type="ECO:0000259" key="1">
    <source>
        <dbReference type="Pfam" id="PF18818"/>
    </source>
</evidence>